<evidence type="ECO:0000313" key="3">
    <source>
        <dbReference type="EMBL" id="TNN70433.1"/>
    </source>
</evidence>
<feature type="compositionally biased region" description="Basic and acidic residues" evidence="1">
    <location>
        <begin position="74"/>
        <end position="90"/>
    </location>
</feature>
<feature type="signal peptide" evidence="2">
    <location>
        <begin position="1"/>
        <end position="24"/>
    </location>
</feature>
<keyword evidence="4" id="KW-1185">Reference proteome</keyword>
<evidence type="ECO:0000256" key="2">
    <source>
        <dbReference type="SAM" id="SignalP"/>
    </source>
</evidence>
<sequence length="98" mass="10211">MSSTFWAVVLLTALLVLYCGPSQKERFKRSDVAEGGIEAGTPMEVGKGGGFTILTDAFDKKGESVASSVFLRGEGDGEQSHCQEAAERAADGPGALKS</sequence>
<reference evidence="3 4" key="1">
    <citation type="submission" date="2019-03" db="EMBL/GenBank/DDBJ databases">
        <title>First draft genome of Liparis tanakae, snailfish: a comprehensive survey of snailfish specific genes.</title>
        <authorList>
            <person name="Kim W."/>
            <person name="Song I."/>
            <person name="Jeong J.-H."/>
            <person name="Kim D."/>
            <person name="Kim S."/>
            <person name="Ryu S."/>
            <person name="Song J.Y."/>
            <person name="Lee S.K."/>
        </authorList>
    </citation>
    <scope>NUCLEOTIDE SEQUENCE [LARGE SCALE GENOMIC DNA]</scope>
    <source>
        <tissue evidence="3">Muscle</tissue>
    </source>
</reference>
<dbReference type="EMBL" id="SRLO01000163">
    <property type="protein sequence ID" value="TNN70433.1"/>
    <property type="molecule type" value="Genomic_DNA"/>
</dbReference>
<feature type="chain" id="PRO_5021336559" evidence="2">
    <location>
        <begin position="25"/>
        <end position="98"/>
    </location>
</feature>
<proteinExistence type="predicted"/>
<evidence type="ECO:0000313" key="4">
    <source>
        <dbReference type="Proteomes" id="UP000314294"/>
    </source>
</evidence>
<protein>
    <submittedName>
        <fullName evidence="3">Uncharacterized protein</fullName>
    </submittedName>
</protein>
<gene>
    <name evidence="3" type="ORF">EYF80_019310</name>
</gene>
<name>A0A4Z2HZP0_9TELE</name>
<feature type="region of interest" description="Disordered" evidence="1">
    <location>
        <begin position="74"/>
        <end position="98"/>
    </location>
</feature>
<accession>A0A4Z2HZP0</accession>
<comment type="caution">
    <text evidence="3">The sequence shown here is derived from an EMBL/GenBank/DDBJ whole genome shotgun (WGS) entry which is preliminary data.</text>
</comment>
<dbReference type="AlphaFoldDB" id="A0A4Z2HZP0"/>
<organism evidence="3 4">
    <name type="scientific">Liparis tanakae</name>
    <name type="common">Tanaka's snailfish</name>
    <dbReference type="NCBI Taxonomy" id="230148"/>
    <lineage>
        <taxon>Eukaryota</taxon>
        <taxon>Metazoa</taxon>
        <taxon>Chordata</taxon>
        <taxon>Craniata</taxon>
        <taxon>Vertebrata</taxon>
        <taxon>Euteleostomi</taxon>
        <taxon>Actinopterygii</taxon>
        <taxon>Neopterygii</taxon>
        <taxon>Teleostei</taxon>
        <taxon>Neoteleostei</taxon>
        <taxon>Acanthomorphata</taxon>
        <taxon>Eupercaria</taxon>
        <taxon>Perciformes</taxon>
        <taxon>Cottioidei</taxon>
        <taxon>Cottales</taxon>
        <taxon>Liparidae</taxon>
        <taxon>Liparis</taxon>
    </lineage>
</organism>
<dbReference type="Proteomes" id="UP000314294">
    <property type="component" value="Unassembled WGS sequence"/>
</dbReference>
<keyword evidence="2" id="KW-0732">Signal</keyword>
<evidence type="ECO:0000256" key="1">
    <source>
        <dbReference type="SAM" id="MobiDB-lite"/>
    </source>
</evidence>